<dbReference type="EMBL" id="ADLN01000005">
    <property type="protein sequence ID" value="EHI61380.1"/>
    <property type="molecule type" value="Genomic_DNA"/>
</dbReference>
<sequence length="211" mass="24973">MEIIAHRGLWKTFEERNQWEALERAALTNMGTETDFRDFNRKLVISHDMPTEKAVAVEKFLELYQAAPYTLAINIKADGLQTILKQLLDKYQINNYFCFDMAIPDTLGYIEKELKFFTRESEYEPFPAFYQKAAGVWLDGFESDDWITEEKISRHLNAGKAVCIVSPELHQRHHTKKWAEYKQFSCIDSNRLIFCTDYPEEAKEYFYHEKN</sequence>
<dbReference type="Proteomes" id="UP000005384">
    <property type="component" value="Unassembled WGS sequence"/>
</dbReference>
<dbReference type="PATRIC" id="fig|742737.3.peg.739"/>
<dbReference type="OrthoDB" id="9810159at2"/>
<accession>G5IB65</accession>
<evidence type="ECO:0008006" key="3">
    <source>
        <dbReference type="Google" id="ProtNLM"/>
    </source>
</evidence>
<dbReference type="SUPFAM" id="SSF51695">
    <property type="entry name" value="PLC-like phosphodiesterases"/>
    <property type="match status" value="1"/>
</dbReference>
<keyword evidence="2" id="KW-1185">Reference proteome</keyword>
<dbReference type="GO" id="GO:0006629">
    <property type="term" value="P:lipid metabolic process"/>
    <property type="evidence" value="ECO:0007669"/>
    <property type="project" value="InterPro"/>
</dbReference>
<proteinExistence type="predicted"/>
<dbReference type="HOGENOM" id="CLU_095644_0_0_9"/>
<dbReference type="InterPro" id="IPR017946">
    <property type="entry name" value="PLC-like_Pdiesterase_TIM-brl"/>
</dbReference>
<evidence type="ECO:0000313" key="1">
    <source>
        <dbReference type="EMBL" id="EHI61380.1"/>
    </source>
</evidence>
<reference evidence="1 2" key="1">
    <citation type="submission" date="2011-08" db="EMBL/GenBank/DDBJ databases">
        <title>The Genome Sequence of Clostridium hathewayi WAL-18680.</title>
        <authorList>
            <consortium name="The Broad Institute Genome Sequencing Platform"/>
            <person name="Earl A."/>
            <person name="Ward D."/>
            <person name="Feldgarden M."/>
            <person name="Gevers D."/>
            <person name="Finegold S.M."/>
            <person name="Summanen P.H."/>
            <person name="Molitoris D.R."/>
            <person name="Song M."/>
            <person name="Daigneault M."/>
            <person name="Allen-Vercoe E."/>
            <person name="Young S.K."/>
            <person name="Zeng Q."/>
            <person name="Gargeya S."/>
            <person name="Fitzgerald M."/>
            <person name="Haas B."/>
            <person name="Abouelleil A."/>
            <person name="Alvarado L."/>
            <person name="Arachchi H.M."/>
            <person name="Berlin A."/>
            <person name="Brown A."/>
            <person name="Chapman S.B."/>
            <person name="Chen Z."/>
            <person name="Dunbar C."/>
            <person name="Freedman E."/>
            <person name="Gearin G."/>
            <person name="Gellesch M."/>
            <person name="Goldberg J."/>
            <person name="Griggs A."/>
            <person name="Gujja S."/>
            <person name="Heiman D."/>
            <person name="Howarth C."/>
            <person name="Larson L."/>
            <person name="Lui A."/>
            <person name="MacDonald P.J.P."/>
            <person name="Montmayeur A."/>
            <person name="Murphy C."/>
            <person name="Neiman D."/>
            <person name="Pearson M."/>
            <person name="Priest M."/>
            <person name="Roberts A."/>
            <person name="Saif S."/>
            <person name="Shea T."/>
            <person name="Shenoy N."/>
            <person name="Sisk P."/>
            <person name="Stolte C."/>
            <person name="Sykes S."/>
            <person name="Wortman J."/>
            <person name="Nusbaum C."/>
            <person name="Birren B."/>
        </authorList>
    </citation>
    <scope>NUCLEOTIDE SEQUENCE [LARGE SCALE GENOMIC DNA]</scope>
    <source>
        <strain evidence="1 2">WAL-18680</strain>
    </source>
</reference>
<protein>
    <recommendedName>
        <fullName evidence="3">GP-PDE domain-containing protein</fullName>
    </recommendedName>
</protein>
<gene>
    <name evidence="1" type="ORF">HMPREF9473_00742</name>
</gene>
<dbReference type="RefSeq" id="WP_006778728.1">
    <property type="nucleotide sequence ID" value="NZ_CP040506.1"/>
</dbReference>
<comment type="caution">
    <text evidence="1">The sequence shown here is derived from an EMBL/GenBank/DDBJ whole genome shotgun (WGS) entry which is preliminary data.</text>
</comment>
<dbReference type="GO" id="GO:0008081">
    <property type="term" value="F:phosphoric diester hydrolase activity"/>
    <property type="evidence" value="ECO:0007669"/>
    <property type="project" value="InterPro"/>
</dbReference>
<dbReference type="AlphaFoldDB" id="G5IB65"/>
<organism evidence="1 2">
    <name type="scientific">Hungatella hathewayi WAL-18680</name>
    <dbReference type="NCBI Taxonomy" id="742737"/>
    <lineage>
        <taxon>Bacteria</taxon>
        <taxon>Bacillati</taxon>
        <taxon>Bacillota</taxon>
        <taxon>Clostridia</taxon>
        <taxon>Lachnospirales</taxon>
        <taxon>Lachnospiraceae</taxon>
        <taxon>Hungatella</taxon>
    </lineage>
</organism>
<evidence type="ECO:0000313" key="2">
    <source>
        <dbReference type="Proteomes" id="UP000005384"/>
    </source>
</evidence>
<name>G5IB65_9FIRM</name>